<feature type="region of interest" description="Disordered" evidence="2">
    <location>
        <begin position="1"/>
        <end position="23"/>
    </location>
</feature>
<dbReference type="SUPFAM" id="SSF47413">
    <property type="entry name" value="lambda repressor-like DNA-binding domains"/>
    <property type="match status" value="1"/>
</dbReference>
<dbReference type="GO" id="GO:0003700">
    <property type="term" value="F:DNA-binding transcription factor activity"/>
    <property type="evidence" value="ECO:0007669"/>
    <property type="project" value="TreeGrafter"/>
</dbReference>
<dbReference type="CDD" id="cd00093">
    <property type="entry name" value="HTH_XRE"/>
    <property type="match status" value="1"/>
</dbReference>
<dbReference type="EMBL" id="NQVN01000018">
    <property type="protein sequence ID" value="PIO97388.1"/>
    <property type="molecule type" value="Genomic_DNA"/>
</dbReference>
<evidence type="ECO:0000256" key="2">
    <source>
        <dbReference type="SAM" id="MobiDB-lite"/>
    </source>
</evidence>
<dbReference type="PANTHER" id="PTHR46797">
    <property type="entry name" value="HTH-TYPE TRANSCRIPTIONAL REGULATOR"/>
    <property type="match status" value="1"/>
</dbReference>
<dbReference type="SMART" id="SM00530">
    <property type="entry name" value="HTH_XRE"/>
    <property type="match status" value="1"/>
</dbReference>
<dbReference type="InterPro" id="IPR010982">
    <property type="entry name" value="Lambda_DNA-bd_dom_sf"/>
</dbReference>
<dbReference type="OrthoDB" id="6386497at2"/>
<accession>A0A2G9WRP7</accession>
<comment type="caution">
    <text evidence="4">The sequence shown here is derived from an EMBL/GenBank/DDBJ whole genome shotgun (WGS) entry which is preliminary data.</text>
</comment>
<proteinExistence type="predicted"/>
<organism evidence="4 5">
    <name type="scientific">Pleomorphomonas carboxyditropha</name>
    <dbReference type="NCBI Taxonomy" id="2023338"/>
    <lineage>
        <taxon>Bacteria</taxon>
        <taxon>Pseudomonadati</taxon>
        <taxon>Pseudomonadota</taxon>
        <taxon>Alphaproteobacteria</taxon>
        <taxon>Hyphomicrobiales</taxon>
        <taxon>Pleomorphomonadaceae</taxon>
        <taxon>Pleomorphomonas</taxon>
    </lineage>
</organism>
<dbReference type="PROSITE" id="PS50943">
    <property type="entry name" value="HTH_CROC1"/>
    <property type="match status" value="1"/>
</dbReference>
<keyword evidence="5" id="KW-1185">Reference proteome</keyword>
<dbReference type="Proteomes" id="UP000231070">
    <property type="component" value="Unassembled WGS sequence"/>
</dbReference>
<feature type="compositionally biased region" description="Basic and acidic residues" evidence="2">
    <location>
        <begin position="1"/>
        <end position="22"/>
    </location>
</feature>
<dbReference type="GO" id="GO:0003677">
    <property type="term" value="F:DNA binding"/>
    <property type="evidence" value="ECO:0007669"/>
    <property type="project" value="UniProtKB-KW"/>
</dbReference>
<protein>
    <submittedName>
        <fullName evidence="4">Transcriptional regulator</fullName>
    </submittedName>
</protein>
<feature type="domain" description="HTH cro/C1-type" evidence="3">
    <location>
        <begin position="12"/>
        <end position="66"/>
    </location>
</feature>
<name>A0A2G9WRP7_9HYPH</name>
<dbReference type="InterPro" id="IPR050807">
    <property type="entry name" value="TransReg_Diox_bact_type"/>
</dbReference>
<dbReference type="Pfam" id="PF01381">
    <property type="entry name" value="HTH_3"/>
    <property type="match status" value="1"/>
</dbReference>
<evidence type="ECO:0000313" key="5">
    <source>
        <dbReference type="Proteomes" id="UP000231070"/>
    </source>
</evidence>
<evidence type="ECO:0000313" key="4">
    <source>
        <dbReference type="EMBL" id="PIO97388.1"/>
    </source>
</evidence>
<dbReference type="GO" id="GO:0005829">
    <property type="term" value="C:cytosol"/>
    <property type="evidence" value="ECO:0007669"/>
    <property type="project" value="TreeGrafter"/>
</dbReference>
<evidence type="ECO:0000259" key="3">
    <source>
        <dbReference type="PROSITE" id="PS50943"/>
    </source>
</evidence>
<dbReference type="AlphaFoldDB" id="A0A2G9WRP7"/>
<sequence length="104" mass="11020">MPYETEHIASRLKEARQDKGLSQRELAARSGVPQSHISKIEANAVDLRLSSLAALAHALDLELLLIPRKAAPAVHSIVRGLTAQAAGKGSGPAYNLDDEEDGDG</sequence>
<reference evidence="4 5" key="1">
    <citation type="submission" date="2017-08" db="EMBL/GenBank/DDBJ databases">
        <title>Pleomorphomonas carboxidotrophicus sp. nov., a new mesophilic hydrogenogenic carboxidotroph.</title>
        <authorList>
            <person name="Esquivel-Elizondo S."/>
            <person name="Krajmalnik-Brown R."/>
            <person name="Maldonado J."/>
        </authorList>
    </citation>
    <scope>NUCLEOTIDE SEQUENCE [LARGE SCALE GENOMIC DNA]</scope>
    <source>
        <strain evidence="4 5">SVCO-16</strain>
    </source>
</reference>
<evidence type="ECO:0000256" key="1">
    <source>
        <dbReference type="ARBA" id="ARBA00023125"/>
    </source>
</evidence>
<keyword evidence="1" id="KW-0238">DNA-binding</keyword>
<dbReference type="Gene3D" id="1.10.260.40">
    <property type="entry name" value="lambda repressor-like DNA-binding domains"/>
    <property type="match status" value="1"/>
</dbReference>
<dbReference type="PANTHER" id="PTHR46797:SF1">
    <property type="entry name" value="METHYLPHOSPHONATE SYNTHASE"/>
    <property type="match status" value="1"/>
</dbReference>
<dbReference type="RefSeq" id="WP_100082346.1">
    <property type="nucleotide sequence ID" value="NZ_NQVN01000018.1"/>
</dbReference>
<gene>
    <name evidence="4" type="ORF">CJ014_20395</name>
</gene>
<dbReference type="InterPro" id="IPR001387">
    <property type="entry name" value="Cro/C1-type_HTH"/>
</dbReference>
<feature type="region of interest" description="Disordered" evidence="2">
    <location>
        <begin position="84"/>
        <end position="104"/>
    </location>
</feature>